<sequence length="71" mass="7687">MRGIFLCLSLSAEWLPPLRFTPIQPEMVFLANFGVSLHVCLCGDLQAAAQRPDFIDLARTGARLAGVGRGT</sequence>
<evidence type="ECO:0000313" key="1">
    <source>
        <dbReference type="EMBL" id="VBB41906.1"/>
    </source>
</evidence>
<accession>A0A653A1J3</accession>
<reference evidence="1" key="1">
    <citation type="submission" date="2018-07" db="EMBL/GenBank/DDBJ databases">
        <authorList>
            <consortium name="Genoscope - CEA"/>
            <person name="William W."/>
        </authorList>
    </citation>
    <scope>NUCLEOTIDE SEQUENCE</scope>
    <source>
        <strain evidence="1">IK1</strain>
    </source>
</reference>
<gene>
    <name evidence="1" type="ORF">TRIP_B200046</name>
</gene>
<proteinExistence type="predicted"/>
<dbReference type="EMBL" id="UPXX01000013">
    <property type="protein sequence ID" value="VBB41906.1"/>
    <property type="molecule type" value="Genomic_DNA"/>
</dbReference>
<dbReference type="AlphaFoldDB" id="A0A653A1J3"/>
<protein>
    <submittedName>
        <fullName evidence="1">Uncharacterized protein</fullName>
    </submittedName>
</protein>
<organism evidence="1">
    <name type="scientific">Uncultured Desulfatiglans sp</name>
    <dbReference type="NCBI Taxonomy" id="1748965"/>
    <lineage>
        <taxon>Bacteria</taxon>
        <taxon>Pseudomonadati</taxon>
        <taxon>Thermodesulfobacteriota</taxon>
        <taxon>Desulfobacteria</taxon>
        <taxon>Desulfatiglandales</taxon>
        <taxon>Desulfatiglandaceae</taxon>
        <taxon>Desulfatiglans</taxon>
        <taxon>environmental samples</taxon>
    </lineage>
</organism>
<name>A0A653A1J3_UNCDX</name>